<keyword evidence="2" id="KW-1185">Reference proteome</keyword>
<reference evidence="1" key="1">
    <citation type="submission" date="2019-05" db="EMBL/GenBank/DDBJ databases">
        <title>Annotation for the trematode Fasciolopsis buski.</title>
        <authorList>
            <person name="Choi Y.-J."/>
        </authorList>
    </citation>
    <scope>NUCLEOTIDE SEQUENCE</scope>
    <source>
        <strain evidence="1">HT</strain>
        <tissue evidence="1">Whole worm</tissue>
    </source>
</reference>
<proteinExistence type="predicted"/>
<accession>A0A8E0VNT9</accession>
<protein>
    <submittedName>
        <fullName evidence="1">Uncharacterized protein</fullName>
    </submittedName>
</protein>
<comment type="caution">
    <text evidence="1">The sequence shown here is derived from an EMBL/GenBank/DDBJ whole genome shotgun (WGS) entry which is preliminary data.</text>
</comment>
<organism evidence="1 2">
    <name type="scientific">Fasciolopsis buskii</name>
    <dbReference type="NCBI Taxonomy" id="27845"/>
    <lineage>
        <taxon>Eukaryota</taxon>
        <taxon>Metazoa</taxon>
        <taxon>Spiralia</taxon>
        <taxon>Lophotrochozoa</taxon>
        <taxon>Platyhelminthes</taxon>
        <taxon>Trematoda</taxon>
        <taxon>Digenea</taxon>
        <taxon>Plagiorchiida</taxon>
        <taxon>Echinostomata</taxon>
        <taxon>Echinostomatoidea</taxon>
        <taxon>Fasciolidae</taxon>
        <taxon>Fasciolopsis</taxon>
    </lineage>
</organism>
<sequence length="198" mass="23304">MTEVTYIGDLIHNEIDIHDFDQTEEKILLCGSWCEVAPCLEYINSHFTSPTIFPHIVVATDEIDPFLSVYMFKDQIELIDWTERDYEEVLIERVKNRHDHKRHIRLAVDFQPTPRRLQRIRKLLEKDGTLIIPYEKPTWRTRYALLMRSFTTDGGSLIKLSETIPTAHASRQRQNALAEGYRMGIKWANTVTDTSRER</sequence>
<evidence type="ECO:0000313" key="2">
    <source>
        <dbReference type="Proteomes" id="UP000728185"/>
    </source>
</evidence>
<dbReference type="Proteomes" id="UP000728185">
    <property type="component" value="Unassembled WGS sequence"/>
</dbReference>
<evidence type="ECO:0000313" key="1">
    <source>
        <dbReference type="EMBL" id="KAA0196105.1"/>
    </source>
</evidence>
<name>A0A8E0VNT9_9TREM</name>
<dbReference type="OrthoDB" id="6279836at2759"/>
<dbReference type="EMBL" id="LUCM01003241">
    <property type="protein sequence ID" value="KAA0196105.1"/>
    <property type="molecule type" value="Genomic_DNA"/>
</dbReference>
<dbReference type="AlphaFoldDB" id="A0A8E0VNT9"/>
<gene>
    <name evidence="1" type="ORF">FBUS_06317</name>
</gene>